<dbReference type="InterPro" id="IPR050327">
    <property type="entry name" value="Proton-linked_MCT"/>
</dbReference>
<dbReference type="PANTHER" id="PTHR11360">
    <property type="entry name" value="MONOCARBOXYLATE TRANSPORTER"/>
    <property type="match status" value="1"/>
</dbReference>
<dbReference type="InterPro" id="IPR036259">
    <property type="entry name" value="MFS_trans_sf"/>
</dbReference>
<feature type="transmembrane region" description="Helical" evidence="4">
    <location>
        <begin position="151"/>
        <end position="168"/>
    </location>
</feature>
<dbReference type="EMBL" id="JAACJM010000003">
    <property type="protein sequence ID" value="KAF5373756.1"/>
    <property type="molecule type" value="Genomic_DNA"/>
</dbReference>
<keyword evidence="7" id="KW-1185">Reference proteome</keyword>
<comment type="caution">
    <text evidence="6">The sequence shown here is derived from an EMBL/GenBank/DDBJ whole genome shotgun (WGS) entry which is preliminary data.</text>
</comment>
<dbReference type="PROSITE" id="PS50850">
    <property type="entry name" value="MFS"/>
    <property type="match status" value="1"/>
</dbReference>
<feature type="transmembrane region" description="Helical" evidence="4">
    <location>
        <begin position="174"/>
        <end position="193"/>
    </location>
</feature>
<keyword evidence="4" id="KW-0812">Transmembrane</keyword>
<accession>A0A8H5GYR9</accession>
<sequence>MSTSTTDIELAPMSQDRKVEDQRSLEFDKISTRNSATDVQVRTATAQPTLSSSIPSLLAEPENVVALPPMDGGFHAYAWLASAFWVELIVWSFPFSYGVYLNYYTTHIFPDVSTNTLAVVGSISTGLLYLSAPFVLYLVNRFPGYKRMTMVLGMLLCATGLLAAAFATKPWHLMLTQGAIYSLGGSLLYFPNMTYCFEWFSEKRGLANGVMFSGTGIGGVVVPFLTQALLDRYGHKTTLIASAIAFLSIIAPCFPYCKGRLPVAQAVNTRSLDTQALYNVVLWVFLISSLLQGFGSFIPTLYLPTFASDIQMSSATGTLAVALVNGASAPGQVFFGWLSDRNLTRSILISSLCSSLSVFLLWGLTGGLGPLLAFSCVYGFMALGWTAMWPRCISASAVDDPTQTSNLMGFFMVGEQISMSLASTSGLVHSENTL</sequence>
<dbReference type="InterPro" id="IPR011701">
    <property type="entry name" value="MFS"/>
</dbReference>
<gene>
    <name evidence="6" type="ORF">D9758_000933</name>
</gene>
<evidence type="ECO:0000256" key="2">
    <source>
        <dbReference type="ARBA" id="ARBA00006727"/>
    </source>
</evidence>
<feature type="transmembrane region" description="Helical" evidence="4">
    <location>
        <begin position="117"/>
        <end position="139"/>
    </location>
</feature>
<dbReference type="SUPFAM" id="SSF103473">
    <property type="entry name" value="MFS general substrate transporter"/>
    <property type="match status" value="1"/>
</dbReference>
<name>A0A8H5GYR9_9AGAR</name>
<keyword evidence="4" id="KW-1133">Transmembrane helix</keyword>
<organism evidence="6 7">
    <name type="scientific">Tetrapyrgos nigripes</name>
    <dbReference type="NCBI Taxonomy" id="182062"/>
    <lineage>
        <taxon>Eukaryota</taxon>
        <taxon>Fungi</taxon>
        <taxon>Dikarya</taxon>
        <taxon>Basidiomycota</taxon>
        <taxon>Agaricomycotina</taxon>
        <taxon>Agaricomycetes</taxon>
        <taxon>Agaricomycetidae</taxon>
        <taxon>Agaricales</taxon>
        <taxon>Marasmiineae</taxon>
        <taxon>Marasmiaceae</taxon>
        <taxon>Tetrapyrgos</taxon>
    </lineage>
</organism>
<dbReference type="GO" id="GO:0022857">
    <property type="term" value="F:transmembrane transporter activity"/>
    <property type="evidence" value="ECO:0007669"/>
    <property type="project" value="InterPro"/>
</dbReference>
<evidence type="ECO:0000256" key="1">
    <source>
        <dbReference type="ARBA" id="ARBA00004141"/>
    </source>
</evidence>
<evidence type="ECO:0000256" key="3">
    <source>
        <dbReference type="SAM" id="MobiDB-lite"/>
    </source>
</evidence>
<feature type="transmembrane region" description="Helical" evidence="4">
    <location>
        <begin position="238"/>
        <end position="257"/>
    </location>
</feature>
<evidence type="ECO:0000256" key="4">
    <source>
        <dbReference type="SAM" id="Phobius"/>
    </source>
</evidence>
<dbReference type="PANTHER" id="PTHR11360:SF287">
    <property type="entry name" value="MFS MONOCARBOXYLATE TRANSPORTER"/>
    <property type="match status" value="1"/>
</dbReference>
<comment type="subcellular location">
    <subcellularLocation>
        <location evidence="1">Membrane</location>
        <topology evidence="1">Multi-pass membrane protein</topology>
    </subcellularLocation>
</comment>
<feature type="transmembrane region" description="Helical" evidence="4">
    <location>
        <begin position="318"/>
        <end position="338"/>
    </location>
</feature>
<feature type="compositionally biased region" description="Basic and acidic residues" evidence="3">
    <location>
        <begin position="15"/>
        <end position="24"/>
    </location>
</feature>
<reference evidence="6 7" key="1">
    <citation type="journal article" date="2020" name="ISME J.">
        <title>Uncovering the hidden diversity of litter-decomposition mechanisms in mushroom-forming fungi.</title>
        <authorList>
            <person name="Floudas D."/>
            <person name="Bentzer J."/>
            <person name="Ahren D."/>
            <person name="Johansson T."/>
            <person name="Persson P."/>
            <person name="Tunlid A."/>
        </authorList>
    </citation>
    <scope>NUCLEOTIDE SEQUENCE [LARGE SCALE GENOMIC DNA]</scope>
    <source>
        <strain evidence="6 7">CBS 291.85</strain>
    </source>
</reference>
<dbReference type="Gene3D" id="1.20.1250.20">
    <property type="entry name" value="MFS general substrate transporter like domains"/>
    <property type="match status" value="2"/>
</dbReference>
<feature type="transmembrane region" description="Helical" evidence="4">
    <location>
        <begin position="277"/>
        <end position="298"/>
    </location>
</feature>
<feature type="transmembrane region" description="Helical" evidence="4">
    <location>
        <begin position="205"/>
        <end position="226"/>
    </location>
</feature>
<evidence type="ECO:0000259" key="5">
    <source>
        <dbReference type="PROSITE" id="PS50850"/>
    </source>
</evidence>
<dbReference type="Proteomes" id="UP000559256">
    <property type="component" value="Unassembled WGS sequence"/>
</dbReference>
<feature type="domain" description="Major facilitator superfamily (MFS) profile" evidence="5">
    <location>
        <begin position="281"/>
        <end position="434"/>
    </location>
</feature>
<dbReference type="InterPro" id="IPR020846">
    <property type="entry name" value="MFS_dom"/>
</dbReference>
<dbReference type="Pfam" id="PF07690">
    <property type="entry name" value="MFS_1"/>
    <property type="match status" value="1"/>
</dbReference>
<feature type="region of interest" description="Disordered" evidence="3">
    <location>
        <begin position="1"/>
        <end position="24"/>
    </location>
</feature>
<dbReference type="OrthoDB" id="2213137at2759"/>
<evidence type="ECO:0000313" key="6">
    <source>
        <dbReference type="EMBL" id="KAF5373756.1"/>
    </source>
</evidence>
<feature type="transmembrane region" description="Helical" evidence="4">
    <location>
        <begin position="76"/>
        <end position="97"/>
    </location>
</feature>
<proteinExistence type="inferred from homology"/>
<dbReference type="AlphaFoldDB" id="A0A8H5GYR9"/>
<keyword evidence="4" id="KW-0472">Membrane</keyword>
<comment type="similarity">
    <text evidence="2">Belongs to the major facilitator superfamily. Monocarboxylate porter (TC 2.A.1.13) family.</text>
</comment>
<dbReference type="GO" id="GO:0016020">
    <property type="term" value="C:membrane"/>
    <property type="evidence" value="ECO:0007669"/>
    <property type="project" value="UniProtKB-SubCell"/>
</dbReference>
<protein>
    <recommendedName>
        <fullName evidence="5">Major facilitator superfamily (MFS) profile domain-containing protein</fullName>
    </recommendedName>
</protein>
<evidence type="ECO:0000313" key="7">
    <source>
        <dbReference type="Proteomes" id="UP000559256"/>
    </source>
</evidence>